<dbReference type="InterPro" id="IPR041698">
    <property type="entry name" value="Methyltransf_25"/>
</dbReference>
<comment type="caution">
    <text evidence="2">The sequence shown here is derived from an EMBL/GenBank/DDBJ whole genome shotgun (WGS) entry which is preliminary data.</text>
</comment>
<dbReference type="InterPro" id="IPR029063">
    <property type="entry name" value="SAM-dependent_MTases_sf"/>
</dbReference>
<organism evidence="2 3">
    <name type="scientific">Paractinoplanes ferrugineus</name>
    <dbReference type="NCBI Taxonomy" id="113564"/>
    <lineage>
        <taxon>Bacteria</taxon>
        <taxon>Bacillati</taxon>
        <taxon>Actinomycetota</taxon>
        <taxon>Actinomycetes</taxon>
        <taxon>Micromonosporales</taxon>
        <taxon>Micromonosporaceae</taxon>
        <taxon>Paractinoplanes</taxon>
    </lineage>
</organism>
<dbReference type="RefSeq" id="WP_203819569.1">
    <property type="nucleotide sequence ID" value="NZ_BAAABP010000052.1"/>
</dbReference>
<proteinExistence type="predicted"/>
<dbReference type="CDD" id="cd02440">
    <property type="entry name" value="AdoMet_MTases"/>
    <property type="match status" value="1"/>
</dbReference>
<feature type="domain" description="Methyltransferase" evidence="1">
    <location>
        <begin position="13"/>
        <end position="67"/>
    </location>
</feature>
<dbReference type="SUPFAM" id="SSF53335">
    <property type="entry name" value="S-adenosyl-L-methionine-dependent methyltransferases"/>
    <property type="match status" value="1"/>
</dbReference>
<dbReference type="Pfam" id="PF13649">
    <property type="entry name" value="Methyltransf_25"/>
    <property type="match status" value="1"/>
</dbReference>
<reference evidence="2" key="1">
    <citation type="submission" date="2021-01" db="EMBL/GenBank/DDBJ databases">
        <title>Whole genome shotgun sequence of Actinoplanes ferrugineus NBRC 15555.</title>
        <authorList>
            <person name="Komaki H."/>
            <person name="Tamura T."/>
        </authorList>
    </citation>
    <scope>NUCLEOTIDE SEQUENCE</scope>
    <source>
        <strain evidence="2">NBRC 15555</strain>
    </source>
</reference>
<protein>
    <recommendedName>
        <fullName evidence="1">Methyltransferase domain-containing protein</fullName>
    </recommendedName>
</protein>
<accession>A0A919J9L3</accession>
<sequence length="76" mass="8469">MFEAVPDGCKRAADIGCGNGGLTRERHRRGISEIVGLDRDEPTVQRCRSHRDAADIRYIVGDLRRTGLTPKGSRLY</sequence>
<dbReference type="EMBL" id="BOMM01000047">
    <property type="protein sequence ID" value="GIE13116.1"/>
    <property type="molecule type" value="Genomic_DNA"/>
</dbReference>
<dbReference type="Proteomes" id="UP000598174">
    <property type="component" value="Unassembled WGS sequence"/>
</dbReference>
<keyword evidence="3" id="KW-1185">Reference proteome</keyword>
<name>A0A919J9L3_9ACTN</name>
<evidence type="ECO:0000259" key="1">
    <source>
        <dbReference type="Pfam" id="PF13649"/>
    </source>
</evidence>
<gene>
    <name evidence="2" type="ORF">Afe05nite_49560</name>
</gene>
<evidence type="ECO:0000313" key="3">
    <source>
        <dbReference type="Proteomes" id="UP000598174"/>
    </source>
</evidence>
<evidence type="ECO:0000313" key="2">
    <source>
        <dbReference type="EMBL" id="GIE13116.1"/>
    </source>
</evidence>
<dbReference type="Gene3D" id="3.40.50.150">
    <property type="entry name" value="Vaccinia Virus protein VP39"/>
    <property type="match status" value="1"/>
</dbReference>
<dbReference type="AlphaFoldDB" id="A0A919J9L3"/>